<evidence type="ECO:0000313" key="14">
    <source>
        <dbReference type="Proteomes" id="UP000708338"/>
    </source>
</evidence>
<evidence type="ECO:0000256" key="8">
    <source>
        <dbReference type="ARBA" id="ARBA00048741"/>
    </source>
</evidence>
<evidence type="ECO:0000256" key="6">
    <source>
        <dbReference type="ARBA" id="ARBA00022888"/>
    </source>
</evidence>
<proteinExistence type="inferred from homology"/>
<keyword evidence="6 9" id="KW-0061">Asparagine biosynthesis</keyword>
<keyword evidence="7 9" id="KW-0315">Glutamine amidotransferase</keyword>
<dbReference type="GO" id="GO:0005524">
    <property type="term" value="F:ATP binding"/>
    <property type="evidence" value="ECO:0007669"/>
    <property type="project" value="UniProtKB-KW"/>
</dbReference>
<dbReference type="SUPFAM" id="SSF52402">
    <property type="entry name" value="Adenine nucleotide alpha hydrolases-like"/>
    <property type="match status" value="1"/>
</dbReference>
<dbReference type="InterPro" id="IPR051786">
    <property type="entry name" value="ASN_synthetase/amidase"/>
</dbReference>
<dbReference type="Pfam" id="PF13537">
    <property type="entry name" value="GATase_7"/>
    <property type="match status" value="1"/>
</dbReference>
<dbReference type="GO" id="GO:0006529">
    <property type="term" value="P:asparagine biosynthetic process"/>
    <property type="evidence" value="ECO:0007669"/>
    <property type="project" value="UniProtKB-KW"/>
</dbReference>
<dbReference type="CDD" id="cd00712">
    <property type="entry name" value="AsnB"/>
    <property type="match status" value="1"/>
</dbReference>
<dbReference type="InterPro" id="IPR029055">
    <property type="entry name" value="Ntn_hydrolases_N"/>
</dbReference>
<dbReference type="InterPro" id="IPR017932">
    <property type="entry name" value="GATase_2_dom"/>
</dbReference>
<keyword evidence="5 10" id="KW-0067">ATP-binding</keyword>
<organism evidence="13 14">
    <name type="scientific">Enterocloster citroniae</name>
    <dbReference type="NCBI Taxonomy" id="358743"/>
    <lineage>
        <taxon>Bacteria</taxon>
        <taxon>Bacillati</taxon>
        <taxon>Bacillota</taxon>
        <taxon>Clostridia</taxon>
        <taxon>Lachnospirales</taxon>
        <taxon>Lachnospiraceae</taxon>
        <taxon>Enterocloster</taxon>
    </lineage>
</organism>
<name>A0AA41FCL2_9FIRM</name>
<dbReference type="RefSeq" id="WP_117451094.1">
    <property type="nucleotide sequence ID" value="NZ_CABJDD010000005.1"/>
</dbReference>
<dbReference type="AlphaFoldDB" id="A0AA41FCL2"/>
<comment type="caution">
    <text evidence="13">The sequence shown here is derived from an EMBL/GenBank/DDBJ whole genome shotgun (WGS) entry which is preliminary data.</text>
</comment>
<feature type="active site" description="For GATase activity" evidence="9">
    <location>
        <position position="2"/>
    </location>
</feature>
<dbReference type="GO" id="GO:0005829">
    <property type="term" value="C:cytosol"/>
    <property type="evidence" value="ECO:0007669"/>
    <property type="project" value="TreeGrafter"/>
</dbReference>
<dbReference type="EC" id="6.3.5.4" evidence="3"/>
<dbReference type="PIRSF" id="PIRSF001589">
    <property type="entry name" value="Asn_synthetase_glu-h"/>
    <property type="match status" value="1"/>
</dbReference>
<gene>
    <name evidence="13" type="primary">asnB</name>
    <name evidence="13" type="ORF">GPL26_02350</name>
</gene>
<sequence>MCGIAGFYNPHDHYLKEKIHYETVLADMAGRQRHRGPDDSGLYLAEHGGLSHARLSIIDLSGGRQPMVKSGSGQTFAIVYNGELYNTEELRQDLIRCGRSFQTSSDTEVILTGYMEYGPEFVKQLNGIFAFAILDTAKNRLCLFRDRSGVKPLFYMVQGQEIIFASEPKGIFAYPGIRPRLDKKGLNEIFSIGPARTYGCGVFKDMEELLPGHFLICSHSGLRLKSYWKLESHPHEDSYEETVEKTSFLVQDAVRRQMVSDVPICTFLSGGVDSSLVSAICAAQLRKQGKKLTTFSFDFVDNDKYFKANSFQPSQDRPFVDRMVQFLDSDHHYLECGNLTQADRLYDSVLAHDLPAMGDIDSSMLQFCSMVKEYNKVALTGECADEIFGGYPWFHKKECFEAHTFPWTMDLNARKILLDDSFLEYLDMDDYVKNTYERSVAETPVLAEDTPVEARRREIAYLNLRWFMQTLLNRMDRASMYSGLEARVPFADHRIIEYVWDVPWDMKTRDGVVKNLLRQSAKGLLPEDILFRRKSPYPKTYDTSYEKLLAGRVREMMSDSHAPVMQFLDRKKLELFLSNPGDYGKPWYGQLMAGPQMMAYILQINFWMKTYDIELVE</sequence>
<feature type="domain" description="Glutamine amidotransferase type-2" evidence="12">
    <location>
        <begin position="2"/>
        <end position="220"/>
    </location>
</feature>
<dbReference type="GO" id="GO:0004066">
    <property type="term" value="F:asparagine synthase (glutamine-hydrolyzing) activity"/>
    <property type="evidence" value="ECO:0007669"/>
    <property type="project" value="UniProtKB-EC"/>
</dbReference>
<dbReference type="Gene3D" id="3.60.20.10">
    <property type="entry name" value="Glutamine Phosphoribosylpyrophosphate, subunit 1, domain 1"/>
    <property type="match status" value="1"/>
</dbReference>
<feature type="site" description="Important for beta-aspartyl-AMP intermediate formation" evidence="11">
    <location>
        <position position="382"/>
    </location>
</feature>
<evidence type="ECO:0000256" key="7">
    <source>
        <dbReference type="ARBA" id="ARBA00022962"/>
    </source>
</evidence>
<dbReference type="PANTHER" id="PTHR43284:SF1">
    <property type="entry name" value="ASPARAGINE SYNTHETASE"/>
    <property type="match status" value="1"/>
</dbReference>
<evidence type="ECO:0000313" key="13">
    <source>
        <dbReference type="EMBL" id="MBT9808484.1"/>
    </source>
</evidence>
<accession>A0AA41FCL2</accession>
<dbReference type="EMBL" id="WQPS01000003">
    <property type="protein sequence ID" value="MBT9808484.1"/>
    <property type="molecule type" value="Genomic_DNA"/>
</dbReference>
<feature type="binding site" evidence="10">
    <location>
        <position position="106"/>
    </location>
    <ligand>
        <name>L-glutamine</name>
        <dbReference type="ChEBI" id="CHEBI:58359"/>
    </ligand>
</feature>
<dbReference type="InterPro" id="IPR014729">
    <property type="entry name" value="Rossmann-like_a/b/a_fold"/>
</dbReference>
<comment type="pathway">
    <text evidence="1">Amino-acid biosynthesis; L-asparagine biosynthesis; L-asparagine from L-aspartate (L-Gln route): step 1/1.</text>
</comment>
<dbReference type="Gene3D" id="3.40.50.620">
    <property type="entry name" value="HUPs"/>
    <property type="match status" value="1"/>
</dbReference>
<dbReference type="Pfam" id="PF00733">
    <property type="entry name" value="Asn_synthase"/>
    <property type="match status" value="1"/>
</dbReference>
<evidence type="ECO:0000256" key="1">
    <source>
        <dbReference type="ARBA" id="ARBA00005187"/>
    </source>
</evidence>
<dbReference type="Proteomes" id="UP000708338">
    <property type="component" value="Unassembled WGS sequence"/>
</dbReference>
<evidence type="ECO:0000256" key="11">
    <source>
        <dbReference type="PIRSR" id="PIRSR001589-3"/>
    </source>
</evidence>
<evidence type="ECO:0000256" key="10">
    <source>
        <dbReference type="PIRSR" id="PIRSR001589-2"/>
    </source>
</evidence>
<evidence type="ECO:0000256" key="9">
    <source>
        <dbReference type="PIRSR" id="PIRSR001589-1"/>
    </source>
</evidence>
<dbReference type="CDD" id="cd01991">
    <property type="entry name" value="Asn_synthase_B_C"/>
    <property type="match status" value="1"/>
</dbReference>
<protein>
    <recommendedName>
        <fullName evidence="3">asparagine synthase (glutamine-hydrolyzing)</fullName>
        <ecNumber evidence="3">6.3.5.4</ecNumber>
    </recommendedName>
</protein>
<evidence type="ECO:0000259" key="12">
    <source>
        <dbReference type="PROSITE" id="PS51278"/>
    </source>
</evidence>
<reference evidence="13" key="1">
    <citation type="journal article" date="2021" name="Gut Microbes">
        <title>A synthetic consortium of 100 gut commensals modulates the composition and function in a colon model of the microbiome of elderly subjects.</title>
        <authorList>
            <person name="Perez M."/>
            <person name="Ntemiri A."/>
            <person name="Tan H."/>
            <person name="Harris H.M.B."/>
            <person name="Roager H.M."/>
            <person name="Ribiere C."/>
            <person name="O'Toole P.W."/>
        </authorList>
    </citation>
    <scope>NUCLEOTIDE SEQUENCE</scope>
    <source>
        <strain evidence="13">MCC335</strain>
    </source>
</reference>
<evidence type="ECO:0000256" key="5">
    <source>
        <dbReference type="ARBA" id="ARBA00022840"/>
    </source>
</evidence>
<dbReference type="NCBIfam" id="TIGR01536">
    <property type="entry name" value="asn_synth_AEB"/>
    <property type="match status" value="1"/>
</dbReference>
<keyword evidence="9" id="KW-0028">Amino-acid biosynthesis</keyword>
<dbReference type="InterPro" id="IPR006426">
    <property type="entry name" value="Asn_synth_AEB"/>
</dbReference>
<evidence type="ECO:0000256" key="3">
    <source>
        <dbReference type="ARBA" id="ARBA00012737"/>
    </source>
</evidence>
<comment type="catalytic activity">
    <reaction evidence="8">
        <text>L-aspartate + L-glutamine + ATP + H2O = L-asparagine + L-glutamate + AMP + diphosphate + H(+)</text>
        <dbReference type="Rhea" id="RHEA:12228"/>
        <dbReference type="ChEBI" id="CHEBI:15377"/>
        <dbReference type="ChEBI" id="CHEBI:15378"/>
        <dbReference type="ChEBI" id="CHEBI:29985"/>
        <dbReference type="ChEBI" id="CHEBI:29991"/>
        <dbReference type="ChEBI" id="CHEBI:30616"/>
        <dbReference type="ChEBI" id="CHEBI:33019"/>
        <dbReference type="ChEBI" id="CHEBI:58048"/>
        <dbReference type="ChEBI" id="CHEBI:58359"/>
        <dbReference type="ChEBI" id="CHEBI:456215"/>
        <dbReference type="EC" id="6.3.5.4"/>
    </reaction>
</comment>
<evidence type="ECO:0000256" key="2">
    <source>
        <dbReference type="ARBA" id="ARBA00005752"/>
    </source>
</evidence>
<dbReference type="InterPro" id="IPR033738">
    <property type="entry name" value="AsnB_N"/>
</dbReference>
<dbReference type="SUPFAM" id="SSF56235">
    <property type="entry name" value="N-terminal nucleophile aminohydrolases (Ntn hydrolases)"/>
    <property type="match status" value="1"/>
</dbReference>
<keyword evidence="4 10" id="KW-0547">Nucleotide-binding</keyword>
<dbReference type="PROSITE" id="PS51278">
    <property type="entry name" value="GATASE_TYPE_2"/>
    <property type="match status" value="1"/>
</dbReference>
<comment type="similarity">
    <text evidence="2">Belongs to the asparagine synthetase family.</text>
</comment>
<keyword evidence="13" id="KW-0436">Ligase</keyword>
<evidence type="ECO:0000256" key="4">
    <source>
        <dbReference type="ARBA" id="ARBA00022741"/>
    </source>
</evidence>
<dbReference type="InterPro" id="IPR001962">
    <property type="entry name" value="Asn_synthase"/>
</dbReference>
<dbReference type="PANTHER" id="PTHR43284">
    <property type="entry name" value="ASPARAGINE SYNTHETASE (GLUTAMINE-HYDROLYZING)"/>
    <property type="match status" value="1"/>
</dbReference>